<organism evidence="11 12">
    <name type="scientific">Ziziphus jujuba</name>
    <name type="common">Chinese jujube</name>
    <name type="synonym">Ziziphus sativa</name>
    <dbReference type="NCBI Taxonomy" id="326968"/>
    <lineage>
        <taxon>Eukaryota</taxon>
        <taxon>Viridiplantae</taxon>
        <taxon>Streptophyta</taxon>
        <taxon>Embryophyta</taxon>
        <taxon>Tracheophyta</taxon>
        <taxon>Spermatophyta</taxon>
        <taxon>Magnoliopsida</taxon>
        <taxon>eudicotyledons</taxon>
        <taxon>Gunneridae</taxon>
        <taxon>Pentapetalae</taxon>
        <taxon>rosids</taxon>
        <taxon>fabids</taxon>
        <taxon>Rosales</taxon>
        <taxon>Rhamnaceae</taxon>
        <taxon>Paliureae</taxon>
        <taxon>Ziziphus</taxon>
    </lineage>
</organism>
<keyword evidence="7" id="KW-1133">Transmembrane helix</keyword>
<gene>
    <name evidence="12" type="primary">LOC107433482</name>
</gene>
<dbReference type="GeneID" id="107433482"/>
<keyword evidence="6" id="KW-0677">Repeat</keyword>
<keyword evidence="11" id="KW-1185">Reference proteome</keyword>
<evidence type="ECO:0000313" key="11">
    <source>
        <dbReference type="Proteomes" id="UP001652623"/>
    </source>
</evidence>
<evidence type="ECO:0000256" key="6">
    <source>
        <dbReference type="ARBA" id="ARBA00022737"/>
    </source>
</evidence>
<dbReference type="Proteomes" id="UP001652623">
    <property type="component" value="Chromosome 1"/>
</dbReference>
<evidence type="ECO:0000313" key="12">
    <source>
        <dbReference type="RefSeq" id="XP_060670265.1"/>
    </source>
</evidence>
<dbReference type="Gene3D" id="3.80.10.10">
    <property type="entry name" value="Ribonuclease Inhibitor"/>
    <property type="match status" value="2"/>
</dbReference>
<keyword evidence="8" id="KW-0472">Membrane</keyword>
<comment type="similarity">
    <text evidence="2">Belongs to the RLP family.</text>
</comment>
<evidence type="ECO:0000256" key="7">
    <source>
        <dbReference type="ARBA" id="ARBA00022989"/>
    </source>
</evidence>
<evidence type="ECO:0000256" key="2">
    <source>
        <dbReference type="ARBA" id="ARBA00009592"/>
    </source>
</evidence>
<reference evidence="12" key="1">
    <citation type="submission" date="2025-08" db="UniProtKB">
        <authorList>
            <consortium name="RefSeq"/>
        </authorList>
    </citation>
    <scope>IDENTIFICATION</scope>
    <source>
        <tissue evidence="12">Seedling</tissue>
    </source>
</reference>
<dbReference type="SUPFAM" id="SSF52058">
    <property type="entry name" value="L domain-like"/>
    <property type="match status" value="1"/>
</dbReference>
<keyword evidence="9" id="KW-0675">Receptor</keyword>
<keyword evidence="4" id="KW-0433">Leucine-rich repeat</keyword>
<evidence type="ECO:0000256" key="9">
    <source>
        <dbReference type="ARBA" id="ARBA00023170"/>
    </source>
</evidence>
<dbReference type="PANTHER" id="PTHR27004:SF203">
    <property type="entry name" value="LEUCINE-RICH REPEAT-CONTAINING N-TERMINAL PLANT-TYPE DOMAIN-CONTAINING PROTEIN"/>
    <property type="match status" value="1"/>
</dbReference>
<evidence type="ECO:0000256" key="1">
    <source>
        <dbReference type="ARBA" id="ARBA00004251"/>
    </source>
</evidence>
<protein>
    <submittedName>
        <fullName evidence="12">Probable leucine-rich repeat receptor-like protein kinase At1g35710</fullName>
    </submittedName>
</protein>
<evidence type="ECO:0000256" key="8">
    <source>
        <dbReference type="ARBA" id="ARBA00023136"/>
    </source>
</evidence>
<accession>A0ABM4A0K9</accession>
<keyword evidence="3" id="KW-1003">Cell membrane</keyword>
<keyword evidence="5" id="KW-0812">Transmembrane</keyword>
<dbReference type="InterPro" id="IPR032675">
    <property type="entry name" value="LRR_dom_sf"/>
</dbReference>
<name>A0ABM4A0K9_ZIZJJ</name>
<evidence type="ECO:0000256" key="4">
    <source>
        <dbReference type="ARBA" id="ARBA00022614"/>
    </source>
</evidence>
<evidence type="ECO:0000256" key="5">
    <source>
        <dbReference type="ARBA" id="ARBA00022692"/>
    </source>
</evidence>
<sequence length="456" mass="50105">MRNGGSYLAVVARDNKRKVLHIHSFKSKTPAPEVAELKAVGKAIQVALPQESSVPKSLIQNLTQLRELALDHIYLASIEPSIFANLPSSLTTRSLNQCDLKVEFPESIITFPNPKKLVLSENGDFTGCKLFSGSIPASIGNLKDMWYLSLVGDDFSGPIPHSLSKVGQRQFLALSENRLTGKIPNNFGWKSIGKANTTSVVQMSEIGNTRTWKQQNDWRVSSILGVSTRATILILRSNKFHGGIGDPNISFSFSFPKQRIVDLSHYNFDGPLTRSLLGEIPRLIGKLKSIKGLNFSHNKLAGSIPLYLGNLTNLGGLDLSSNGLVGEIPWQMADLTSLEFLNLSHNNLVGHIPSGKQFNTFESDSYAGNLALCGFPISKNCGKDGGEIFHQEEEEESDGENGLDWKFVFIGYERGMVIGISIGYLVLSTRKFELMFAKSEISRTAAKNDEKTKAKD</sequence>
<dbReference type="Pfam" id="PF00560">
    <property type="entry name" value="LRR_1"/>
    <property type="match status" value="2"/>
</dbReference>
<dbReference type="RefSeq" id="XP_060670265.1">
    <property type="nucleotide sequence ID" value="XM_060814282.1"/>
</dbReference>
<dbReference type="PANTHER" id="PTHR27004">
    <property type="entry name" value="RECEPTOR-LIKE PROTEIN 12 ISOFORM X1"/>
    <property type="match status" value="1"/>
</dbReference>
<evidence type="ECO:0000256" key="3">
    <source>
        <dbReference type="ARBA" id="ARBA00022475"/>
    </source>
</evidence>
<proteinExistence type="inferred from homology"/>
<evidence type="ECO:0000256" key="10">
    <source>
        <dbReference type="ARBA" id="ARBA00023180"/>
    </source>
</evidence>
<keyword evidence="10" id="KW-0325">Glycoprotein</keyword>
<dbReference type="InterPro" id="IPR001611">
    <property type="entry name" value="Leu-rich_rpt"/>
</dbReference>
<comment type="subcellular location">
    <subcellularLocation>
        <location evidence="1">Cell membrane</location>
        <topology evidence="1">Single-pass type I membrane protein</topology>
    </subcellularLocation>
</comment>